<dbReference type="NCBIfam" id="TIGR01065">
    <property type="entry name" value="hlyIII"/>
    <property type="match status" value="1"/>
</dbReference>
<evidence type="ECO:0000313" key="8">
    <source>
        <dbReference type="EMBL" id="SKA00298.1"/>
    </source>
</evidence>
<gene>
    <name evidence="8" type="ORF">SAMN02745152_01893</name>
</gene>
<evidence type="ECO:0000256" key="3">
    <source>
        <dbReference type="ARBA" id="ARBA00022692"/>
    </source>
</evidence>
<feature type="binding site" evidence="6">
    <location>
        <position position="79"/>
    </location>
    <ligand>
        <name>Zn(2+)</name>
        <dbReference type="ChEBI" id="CHEBI:29105"/>
    </ligand>
</feature>
<feature type="transmembrane region" description="Helical" evidence="7">
    <location>
        <begin position="117"/>
        <end position="140"/>
    </location>
</feature>
<keyword evidence="9" id="KW-1185">Reference proteome</keyword>
<evidence type="ECO:0000256" key="5">
    <source>
        <dbReference type="ARBA" id="ARBA00023136"/>
    </source>
</evidence>
<dbReference type="OrthoDB" id="9813689at2"/>
<dbReference type="AlphaFoldDB" id="A0A1T4QAP4"/>
<keyword evidence="6" id="KW-0479">Metal-binding</keyword>
<feature type="binding site" evidence="6">
    <location>
        <position position="205"/>
    </location>
    <ligand>
        <name>Zn(2+)</name>
        <dbReference type="ChEBI" id="CHEBI:29105"/>
    </ligand>
</feature>
<dbReference type="InterPro" id="IPR004254">
    <property type="entry name" value="AdipoR/HlyIII-related"/>
</dbReference>
<dbReference type="GO" id="GO:0140911">
    <property type="term" value="F:pore-forming activity"/>
    <property type="evidence" value="ECO:0007669"/>
    <property type="project" value="InterPro"/>
</dbReference>
<evidence type="ECO:0000313" key="9">
    <source>
        <dbReference type="Proteomes" id="UP000190395"/>
    </source>
</evidence>
<feature type="transmembrane region" description="Helical" evidence="7">
    <location>
        <begin position="147"/>
        <end position="166"/>
    </location>
</feature>
<comment type="similarity">
    <text evidence="2">Belongs to the UPF0073 (Hly-III) family.</text>
</comment>
<evidence type="ECO:0000256" key="2">
    <source>
        <dbReference type="ARBA" id="ARBA00008488"/>
    </source>
</evidence>
<feature type="transmembrane region" description="Helical" evidence="7">
    <location>
        <begin position="27"/>
        <end position="49"/>
    </location>
</feature>
<feature type="transmembrane region" description="Helical" evidence="7">
    <location>
        <begin position="204"/>
        <end position="223"/>
    </location>
</feature>
<evidence type="ECO:0000256" key="4">
    <source>
        <dbReference type="ARBA" id="ARBA00022989"/>
    </source>
</evidence>
<keyword evidence="6" id="KW-0862">Zinc</keyword>
<dbReference type="Proteomes" id="UP000190395">
    <property type="component" value="Unassembled WGS sequence"/>
</dbReference>
<dbReference type="GO" id="GO:0012505">
    <property type="term" value="C:endomembrane system"/>
    <property type="evidence" value="ECO:0007669"/>
    <property type="project" value="UniProtKB-SubCell"/>
</dbReference>
<keyword evidence="4 7" id="KW-1133">Transmembrane helix</keyword>
<reference evidence="8 9" key="1">
    <citation type="submission" date="2017-02" db="EMBL/GenBank/DDBJ databases">
        <authorList>
            <person name="Peterson S.W."/>
        </authorList>
    </citation>
    <scope>NUCLEOTIDE SEQUENCE [LARGE SCALE GENOMIC DNA]</scope>
    <source>
        <strain evidence="8 9">ATCC BAA-909</strain>
    </source>
</reference>
<dbReference type="Pfam" id="PF03006">
    <property type="entry name" value="HlyIII"/>
    <property type="match status" value="1"/>
</dbReference>
<evidence type="ECO:0000256" key="6">
    <source>
        <dbReference type="PIRSR" id="PIRSR604254-1"/>
    </source>
</evidence>
<dbReference type="PANTHER" id="PTHR20855">
    <property type="entry name" value="ADIPOR/PROGESTIN RECEPTOR-RELATED"/>
    <property type="match status" value="1"/>
</dbReference>
<dbReference type="GO" id="GO:0016020">
    <property type="term" value="C:membrane"/>
    <property type="evidence" value="ECO:0007669"/>
    <property type="project" value="InterPro"/>
</dbReference>
<feature type="transmembrane region" description="Helical" evidence="7">
    <location>
        <begin position="172"/>
        <end position="192"/>
    </location>
</feature>
<organism evidence="8 9">
    <name type="scientific">Treponema berlinense</name>
    <dbReference type="NCBI Taxonomy" id="225004"/>
    <lineage>
        <taxon>Bacteria</taxon>
        <taxon>Pseudomonadati</taxon>
        <taxon>Spirochaetota</taxon>
        <taxon>Spirochaetia</taxon>
        <taxon>Spirochaetales</taxon>
        <taxon>Treponemataceae</taxon>
        <taxon>Treponema</taxon>
    </lineage>
</organism>
<feature type="binding site" evidence="6">
    <location>
        <position position="201"/>
    </location>
    <ligand>
        <name>Zn(2+)</name>
        <dbReference type="ChEBI" id="CHEBI:29105"/>
    </ligand>
</feature>
<evidence type="ECO:0000256" key="1">
    <source>
        <dbReference type="ARBA" id="ARBA00004127"/>
    </source>
</evidence>
<accession>A0A1T4QAP4</accession>
<dbReference type="GeneID" id="303368122"/>
<protein>
    <submittedName>
        <fullName evidence="8">Hemolysin III</fullName>
    </submittedName>
</protein>
<dbReference type="RefSeq" id="WP_078931628.1">
    <property type="nucleotide sequence ID" value="NZ_FUXC01000012.1"/>
</dbReference>
<keyword evidence="3 7" id="KW-0812">Transmembrane</keyword>
<dbReference type="EMBL" id="FUXC01000012">
    <property type="protein sequence ID" value="SKA00298.1"/>
    <property type="molecule type" value="Genomic_DNA"/>
</dbReference>
<keyword evidence="5 7" id="KW-0472">Membrane</keyword>
<name>A0A1T4QAP4_9SPIR</name>
<dbReference type="STRING" id="225004.SAMN02745152_01893"/>
<feature type="transmembrane region" description="Helical" evidence="7">
    <location>
        <begin position="61"/>
        <end position="81"/>
    </location>
</feature>
<comment type="subcellular location">
    <subcellularLocation>
        <location evidence="1">Endomembrane system</location>
        <topology evidence="1">Multi-pass membrane protein</topology>
    </subcellularLocation>
</comment>
<dbReference type="GO" id="GO:0046872">
    <property type="term" value="F:metal ion binding"/>
    <property type="evidence" value="ECO:0007669"/>
    <property type="project" value="UniProtKB-KW"/>
</dbReference>
<dbReference type="InterPro" id="IPR005744">
    <property type="entry name" value="Hy-lIII"/>
</dbReference>
<proteinExistence type="inferred from homology"/>
<evidence type="ECO:0000256" key="7">
    <source>
        <dbReference type="SAM" id="Phobius"/>
    </source>
</evidence>
<dbReference type="PANTHER" id="PTHR20855:SF129">
    <property type="entry name" value="HEMOLYSIN-3 HOMOLOG"/>
    <property type="match status" value="1"/>
</dbReference>
<sequence length="226" mass="25148">MTLKTENKAFEPNKNSPVKPYTLGEEIFNSVSHGVGSLLAIAAIVLLVVFSPKRPMVITSVSIYGASMILLYTMSCLYHAFTNMRVKKVFQIFDHVSIYLLIAGTYTPYCLVNLGGAFGWTMFGIIWGLAALGITIYSVFGNKMRKISSITYILMGWLVLIAFIPLKNALPKFSFSMLIWGGLIYTVGFAFYSAKNVKWAHSIFHLFVIAGSVLHFFSVFFAMKSA</sequence>